<name>A0AB73T4T8_9FIRM</name>
<gene>
    <name evidence="4" type="ORF">C7383_10574</name>
</gene>
<dbReference type="Pfam" id="PF20736">
    <property type="entry name" value="Glyco_hydro127M"/>
    <property type="match status" value="1"/>
</dbReference>
<evidence type="ECO:0008006" key="6">
    <source>
        <dbReference type="Google" id="ProtNLM"/>
    </source>
</evidence>
<proteinExistence type="predicted"/>
<dbReference type="InterPro" id="IPR049046">
    <property type="entry name" value="Beta-AFase-like_GH127_middle"/>
</dbReference>
<dbReference type="InterPro" id="IPR049049">
    <property type="entry name" value="Beta-AFase-like_GH127_C"/>
</dbReference>
<feature type="domain" description="Non-reducing end beta-L-arabinofuranosidase-like GH127 catalytic" evidence="1">
    <location>
        <begin position="16"/>
        <end position="422"/>
    </location>
</feature>
<dbReference type="InterPro" id="IPR049174">
    <property type="entry name" value="Beta-AFase-like"/>
</dbReference>
<protein>
    <recommendedName>
        <fullName evidence="6">Glycoside hydrolase family 127 protein</fullName>
    </recommendedName>
</protein>
<evidence type="ECO:0000313" key="4">
    <source>
        <dbReference type="EMBL" id="PWJ76040.1"/>
    </source>
</evidence>
<organism evidence="4 5">
    <name type="scientific">Murimonas intestini</name>
    <dbReference type="NCBI Taxonomy" id="1337051"/>
    <lineage>
        <taxon>Bacteria</taxon>
        <taxon>Bacillati</taxon>
        <taxon>Bacillota</taxon>
        <taxon>Clostridia</taxon>
        <taxon>Lachnospirales</taxon>
        <taxon>Lachnospiraceae</taxon>
        <taxon>Murimonas</taxon>
    </lineage>
</organism>
<dbReference type="SUPFAM" id="SSF48208">
    <property type="entry name" value="Six-hairpin glycosidases"/>
    <property type="match status" value="1"/>
</dbReference>
<sequence length="658" mass="74741">MVKRQETEARLKDCCVKDGFWSYFQELVSDVVIPYQEKILRDEIPGIEKSHAIENFRIAAGKAEGEFYGAVFQDSDLAKWLEAAAYSLQNKRDEELERRVDDVIDLIGGAQQEDGYVNTYFTIKEPEHRWQNLLDCHELYCAGHMIEAAVAYYESTGKDKFLNIMRRMADHIDRRFGPDKTRGIPGHEEIELALLRLYRATGEQRYLELSRYFIDERGTQPNYFQVEMKERSWTFWSTEAGDGTYNQSHVPVREQDKAVGHSVRAMYLYTAMADMAGETGDESLYRACLRLWENVTGRQMYVTGGIGSTVHGEAFTKDYDLPNDTVYAETCASIGLVFFTRKMLELKPSGKFADVMERCLFNGVLSGMQHDGKRFFYVNPLEVIPGLSGEQKEYKHVIPKRPQWYACACCPPNEARLLESIGKYAWGEGSDTIYSHMFLGGSYRSEMCGGILIETESGYPWNGSVKYTVHPQENGASCTLAVHIPGWCEKYRLLVNGTEALSAEGTTAEAETAAKAADVFREDGYCYIRREWKDGDTVQVDLQMEARRVYADSAVRENQGRVCLMRGPVVYCLEQEDNGGQLWQLRIPENAQISAAEEQDPVLGRYVSLNIEGARCLSGGSLYTGERPVPYAWKIKAVPYYLWGNRSEGGMQVWTLEG</sequence>
<evidence type="ECO:0000259" key="1">
    <source>
        <dbReference type="Pfam" id="PF07944"/>
    </source>
</evidence>
<dbReference type="Proteomes" id="UP000245412">
    <property type="component" value="Unassembled WGS sequence"/>
</dbReference>
<dbReference type="EMBL" id="QGGY01000005">
    <property type="protein sequence ID" value="PWJ76040.1"/>
    <property type="molecule type" value="Genomic_DNA"/>
</dbReference>
<dbReference type="GO" id="GO:0005975">
    <property type="term" value="P:carbohydrate metabolic process"/>
    <property type="evidence" value="ECO:0007669"/>
    <property type="project" value="InterPro"/>
</dbReference>
<dbReference type="PANTHER" id="PTHR43465">
    <property type="entry name" value="DUF1680 DOMAIN PROTEIN (AFU_ORTHOLOGUE AFUA_1G08910)"/>
    <property type="match status" value="1"/>
</dbReference>
<keyword evidence="5" id="KW-1185">Reference proteome</keyword>
<dbReference type="PANTHER" id="PTHR43465:SF2">
    <property type="entry name" value="DUF1680 DOMAIN PROTEIN (AFU_ORTHOLOGUE AFUA_1G08910)"/>
    <property type="match status" value="1"/>
</dbReference>
<feature type="domain" description="Non-reducing end beta-L-arabinofuranosidase-like GH127 C-terminal" evidence="3">
    <location>
        <begin position="547"/>
        <end position="655"/>
    </location>
</feature>
<dbReference type="RefSeq" id="WP_109626108.1">
    <property type="nucleotide sequence ID" value="NZ_JANKBI010000003.1"/>
</dbReference>
<evidence type="ECO:0000259" key="3">
    <source>
        <dbReference type="Pfam" id="PF20737"/>
    </source>
</evidence>
<accession>A0AB73T4T8</accession>
<dbReference type="AlphaFoldDB" id="A0AB73T4T8"/>
<evidence type="ECO:0000259" key="2">
    <source>
        <dbReference type="Pfam" id="PF20736"/>
    </source>
</evidence>
<dbReference type="InterPro" id="IPR012878">
    <property type="entry name" value="Beta-AFase-like_GH127_cat"/>
</dbReference>
<evidence type="ECO:0000313" key="5">
    <source>
        <dbReference type="Proteomes" id="UP000245412"/>
    </source>
</evidence>
<feature type="domain" description="Non-reducing end beta-L-arabinofuranosidase-like GH127 middle" evidence="2">
    <location>
        <begin position="432"/>
        <end position="544"/>
    </location>
</feature>
<comment type="caution">
    <text evidence="4">The sequence shown here is derived from an EMBL/GenBank/DDBJ whole genome shotgun (WGS) entry which is preliminary data.</text>
</comment>
<reference evidence="4 5" key="1">
    <citation type="submission" date="2018-05" db="EMBL/GenBank/DDBJ databases">
        <authorList>
            <person name="Goeker M."/>
            <person name="Huntemann M."/>
            <person name="Clum A."/>
            <person name="Pillay M."/>
            <person name="Palaniappan K."/>
            <person name="Varghese N."/>
            <person name="Mikhailova N."/>
            <person name="Stamatis D."/>
            <person name="Reddy T."/>
            <person name="Daum C."/>
            <person name="Shapiro N."/>
            <person name="Ivanova N."/>
            <person name="Kyrpides N."/>
            <person name="Woyke T."/>
        </authorList>
    </citation>
    <scope>NUCLEOTIDE SEQUENCE [LARGE SCALE GENOMIC DNA]</scope>
    <source>
        <strain evidence="4 5">DSM 26524</strain>
    </source>
</reference>
<dbReference type="Pfam" id="PF20737">
    <property type="entry name" value="Glyco_hydro127C"/>
    <property type="match status" value="1"/>
</dbReference>
<dbReference type="Pfam" id="PF07944">
    <property type="entry name" value="Beta-AFase-like_GH127_cat"/>
    <property type="match status" value="1"/>
</dbReference>
<dbReference type="InterPro" id="IPR008928">
    <property type="entry name" value="6-hairpin_glycosidase_sf"/>
</dbReference>